<dbReference type="PANTHER" id="PTHR33755">
    <property type="entry name" value="TOXIN PARE1-RELATED"/>
    <property type="match status" value="1"/>
</dbReference>
<sequence>MPIVLKLPQAEADLNEIWLYIARDNIENADSFLEKIEARCLSLAEFPRMGISREELAPFLRSLSVGNYIIFYKPIENGIVVVRVLQGMRDIEAVFDF</sequence>
<dbReference type="Gene3D" id="3.30.2310.20">
    <property type="entry name" value="RelE-like"/>
    <property type="match status" value="1"/>
</dbReference>
<evidence type="ECO:0000313" key="3">
    <source>
        <dbReference type="EMBL" id="MYL85317.1"/>
    </source>
</evidence>
<evidence type="ECO:0000256" key="2">
    <source>
        <dbReference type="ARBA" id="ARBA00022649"/>
    </source>
</evidence>
<keyword evidence="2" id="KW-1277">Toxin-antitoxin system</keyword>
<evidence type="ECO:0000256" key="1">
    <source>
        <dbReference type="ARBA" id="ARBA00006226"/>
    </source>
</evidence>
<gene>
    <name evidence="3" type="ORF">GTA51_19670</name>
</gene>
<dbReference type="InterPro" id="IPR007712">
    <property type="entry name" value="RelE/ParE_toxin"/>
</dbReference>
<dbReference type="Pfam" id="PF05016">
    <property type="entry name" value="ParE_toxin"/>
    <property type="match status" value="1"/>
</dbReference>
<comment type="similarity">
    <text evidence="1">Belongs to the RelE toxin family.</text>
</comment>
<dbReference type="OrthoDB" id="5457915at2"/>
<comment type="caution">
    <text evidence="3">The sequence shown here is derived from an EMBL/GenBank/DDBJ whole genome shotgun (WGS) entry which is preliminary data.</text>
</comment>
<dbReference type="Proteomes" id="UP000482487">
    <property type="component" value="Unassembled WGS sequence"/>
</dbReference>
<organism evidence="3 4">
    <name type="scientific">Solidesulfovibrio aerotolerans</name>
    <dbReference type="NCBI Taxonomy" id="295255"/>
    <lineage>
        <taxon>Bacteria</taxon>
        <taxon>Pseudomonadati</taxon>
        <taxon>Thermodesulfobacteriota</taxon>
        <taxon>Desulfovibrionia</taxon>
        <taxon>Desulfovibrionales</taxon>
        <taxon>Desulfovibrionaceae</taxon>
        <taxon>Solidesulfovibrio</taxon>
    </lineage>
</organism>
<evidence type="ECO:0000313" key="4">
    <source>
        <dbReference type="Proteomes" id="UP000482487"/>
    </source>
</evidence>
<dbReference type="AlphaFoldDB" id="A0A7C9N314"/>
<dbReference type="EMBL" id="WVUD01000076">
    <property type="protein sequence ID" value="MYL85317.1"/>
    <property type="molecule type" value="Genomic_DNA"/>
</dbReference>
<accession>A0A7C9N314</accession>
<dbReference type="RefSeq" id="WP_160964160.1">
    <property type="nucleotide sequence ID" value="NZ_WVUD01000076.1"/>
</dbReference>
<reference evidence="3 4" key="1">
    <citation type="submission" date="2020-01" db="EMBL/GenBank/DDBJ databases">
        <title>Genome sequence of Desulfovibrio aerotolerans DSM 16695(T).</title>
        <authorList>
            <person name="Karnachuk O."/>
            <person name="Avakyan M."/>
            <person name="Mardanov A."/>
            <person name="Kadnikov V."/>
            <person name="Ravin N."/>
        </authorList>
    </citation>
    <scope>NUCLEOTIDE SEQUENCE [LARGE SCALE GENOMIC DNA]</scope>
    <source>
        <strain evidence="3 4">DSM 16695</strain>
    </source>
</reference>
<dbReference type="InterPro" id="IPR051803">
    <property type="entry name" value="TA_system_RelE-like_toxin"/>
</dbReference>
<protein>
    <submittedName>
        <fullName evidence="3">Type II toxin-antitoxin system RelE/ParE family toxin</fullName>
    </submittedName>
</protein>
<name>A0A7C9N314_9BACT</name>
<keyword evidence="4" id="KW-1185">Reference proteome</keyword>
<proteinExistence type="inferred from homology"/>
<dbReference type="PANTHER" id="PTHR33755:SF6">
    <property type="entry name" value="PLASMID STABILIZATION SYSTEM PROTEIN"/>
    <property type="match status" value="1"/>
</dbReference>
<dbReference type="InterPro" id="IPR035093">
    <property type="entry name" value="RelE/ParE_toxin_dom_sf"/>
</dbReference>